<dbReference type="GO" id="GO:0005886">
    <property type="term" value="C:plasma membrane"/>
    <property type="evidence" value="ECO:0007669"/>
    <property type="project" value="UniProtKB-SubCell"/>
</dbReference>
<evidence type="ECO:0000256" key="11">
    <source>
        <dbReference type="ARBA" id="ARBA00031149"/>
    </source>
</evidence>
<evidence type="ECO:0000313" key="15">
    <source>
        <dbReference type="Proteomes" id="UP000093482"/>
    </source>
</evidence>
<keyword evidence="4" id="KW-0813">Transport</keyword>
<dbReference type="CDD" id="cd06550">
    <property type="entry name" value="TM_ABC_iron-siderophores_like"/>
    <property type="match status" value="1"/>
</dbReference>
<feature type="transmembrane region" description="Helical" evidence="13">
    <location>
        <begin position="229"/>
        <end position="256"/>
    </location>
</feature>
<feature type="transmembrane region" description="Helical" evidence="13">
    <location>
        <begin position="54"/>
        <end position="74"/>
    </location>
</feature>
<comment type="subcellular location">
    <subcellularLocation>
        <location evidence="1">Cell membrane</location>
        <topology evidence="1">Multi-pass membrane protein</topology>
    </subcellularLocation>
</comment>
<evidence type="ECO:0000256" key="2">
    <source>
        <dbReference type="ARBA" id="ARBA00007935"/>
    </source>
</evidence>
<dbReference type="RefSeq" id="WP_066464476.1">
    <property type="nucleotide sequence ID" value="NZ_MATO01000035.1"/>
</dbReference>
<keyword evidence="8" id="KW-0408">Iron</keyword>
<evidence type="ECO:0000256" key="7">
    <source>
        <dbReference type="ARBA" id="ARBA00022989"/>
    </source>
</evidence>
<feature type="transmembrane region" description="Helical" evidence="13">
    <location>
        <begin position="108"/>
        <end position="130"/>
    </location>
</feature>
<feature type="transmembrane region" description="Helical" evidence="13">
    <location>
        <begin position="299"/>
        <end position="317"/>
    </location>
</feature>
<feature type="transmembrane region" description="Helical" evidence="13">
    <location>
        <begin position="142"/>
        <end position="168"/>
    </location>
</feature>
<organism evidence="14 15">
    <name type="scientific">Caryophanon latum</name>
    <dbReference type="NCBI Taxonomy" id="33977"/>
    <lineage>
        <taxon>Bacteria</taxon>
        <taxon>Bacillati</taxon>
        <taxon>Bacillota</taxon>
        <taxon>Bacilli</taxon>
        <taxon>Bacillales</taxon>
        <taxon>Caryophanaceae</taxon>
        <taxon>Caryophanon</taxon>
    </lineage>
</organism>
<dbReference type="Gene3D" id="1.10.3470.10">
    <property type="entry name" value="ABC transporter involved in vitamin B12 uptake, BtuC"/>
    <property type="match status" value="1"/>
</dbReference>
<keyword evidence="5" id="KW-1003">Cell membrane</keyword>
<evidence type="ECO:0000256" key="8">
    <source>
        <dbReference type="ARBA" id="ARBA00023004"/>
    </source>
</evidence>
<reference evidence="14 15" key="1">
    <citation type="submission" date="2016-07" db="EMBL/GenBank/DDBJ databases">
        <title>Caryophanon latum genome sequencing.</title>
        <authorList>
            <person name="Verma A."/>
            <person name="Pal Y."/>
            <person name="Krishnamurthi S."/>
        </authorList>
    </citation>
    <scope>NUCLEOTIDE SEQUENCE [LARGE SCALE GENOMIC DNA]</scope>
    <source>
        <strain evidence="14 15">DSM 14151</strain>
    </source>
</reference>
<evidence type="ECO:0000256" key="1">
    <source>
        <dbReference type="ARBA" id="ARBA00004651"/>
    </source>
</evidence>
<dbReference type="GO" id="GO:0022857">
    <property type="term" value="F:transmembrane transporter activity"/>
    <property type="evidence" value="ECO:0007669"/>
    <property type="project" value="InterPro"/>
</dbReference>
<dbReference type="AlphaFoldDB" id="A0A1C0YTX0"/>
<keyword evidence="9 13" id="KW-0472">Membrane</keyword>
<comment type="similarity">
    <text evidence="2">Belongs to the binding-protein-dependent transport system permease family. FecCD subfamily.</text>
</comment>
<evidence type="ECO:0000256" key="6">
    <source>
        <dbReference type="ARBA" id="ARBA00022692"/>
    </source>
</evidence>
<dbReference type="InterPro" id="IPR037294">
    <property type="entry name" value="ABC_BtuC-like"/>
</dbReference>
<accession>A0A1C0YTX0</accession>
<protein>
    <recommendedName>
        <fullName evidence="3">Probable heme-iron transport system permease protein IsdF</fullName>
    </recommendedName>
    <alternativeName>
        <fullName evidence="12">Iron-regulated surface determinant protein F</fullName>
    </alternativeName>
    <alternativeName>
        <fullName evidence="11">Staphylococcal iron-regulated protein G</fullName>
    </alternativeName>
</protein>
<dbReference type="EMBL" id="MATO01000035">
    <property type="protein sequence ID" value="OCS90616.1"/>
    <property type="molecule type" value="Genomic_DNA"/>
</dbReference>
<dbReference type="PANTHER" id="PTHR30472">
    <property type="entry name" value="FERRIC ENTEROBACTIN TRANSPORT SYSTEM PERMEASE PROTEIN"/>
    <property type="match status" value="1"/>
</dbReference>
<evidence type="ECO:0000256" key="3">
    <source>
        <dbReference type="ARBA" id="ARBA00018524"/>
    </source>
</evidence>
<keyword evidence="15" id="KW-1185">Reference proteome</keyword>
<evidence type="ECO:0000256" key="4">
    <source>
        <dbReference type="ARBA" id="ARBA00022448"/>
    </source>
</evidence>
<feature type="transmembrane region" description="Helical" evidence="13">
    <location>
        <begin position="81"/>
        <end position="102"/>
    </location>
</feature>
<dbReference type="Proteomes" id="UP000093482">
    <property type="component" value="Unassembled WGS sequence"/>
</dbReference>
<comment type="function">
    <text evidence="10">Part of the binding-protein-dependent transport system for heme-iron. Responsible for the translocation of the substrate across the membrane.</text>
</comment>
<evidence type="ECO:0000256" key="5">
    <source>
        <dbReference type="ARBA" id="ARBA00022475"/>
    </source>
</evidence>
<dbReference type="GO" id="GO:0033214">
    <property type="term" value="P:siderophore-iron import into cell"/>
    <property type="evidence" value="ECO:0007669"/>
    <property type="project" value="TreeGrafter"/>
</dbReference>
<dbReference type="InterPro" id="IPR000522">
    <property type="entry name" value="ABC_transptr_permease_BtuC"/>
</dbReference>
<evidence type="ECO:0000256" key="10">
    <source>
        <dbReference type="ARBA" id="ARBA00025320"/>
    </source>
</evidence>
<dbReference type="SUPFAM" id="SSF81345">
    <property type="entry name" value="ABC transporter involved in vitamin B12 uptake, BtuC"/>
    <property type="match status" value="1"/>
</dbReference>
<evidence type="ECO:0000256" key="12">
    <source>
        <dbReference type="ARBA" id="ARBA00031465"/>
    </source>
</evidence>
<gene>
    <name evidence="14" type="ORF">A6K76_10735</name>
</gene>
<sequence length="322" mass="34223">MRKIASFVIVIVALFAVTVYAAMTGSVKMNTIDFITAFFNFEDETMAVIRDLRFPRIIVAMFAGAALSVAGVLLQSIMRNPLADAGVIGISAGSAFVTTFVLTMMPALFMYAPLLAFLGGAVACFLVFSLSFKSGLNPLKIILVGIAISAMFTGLREAFVTLCGYMGVMVDGTVSSNLSMRTWSDVQIITLYGMIGLILAVTLSKWCNLLVLQDKTAKSLGFNVTRARVIVAAVAVLLAGIATATAGVISFVGLLIPHIARRLVGHNHKVLIPFSALAGALLILTADTLGRTLLAPQEIPASTIMAIIGGPFLIFLLRREKN</sequence>
<dbReference type="FunFam" id="1.10.3470.10:FF:000001">
    <property type="entry name" value="Vitamin B12 ABC transporter permease BtuC"/>
    <property type="match status" value="1"/>
</dbReference>
<name>A0A1C0YTX0_9BACL</name>
<feature type="transmembrane region" description="Helical" evidence="13">
    <location>
        <begin position="188"/>
        <end position="208"/>
    </location>
</feature>
<dbReference type="OrthoDB" id="9811721at2"/>
<keyword evidence="7 13" id="KW-1133">Transmembrane helix</keyword>
<dbReference type="Pfam" id="PF01032">
    <property type="entry name" value="FecCD"/>
    <property type="match status" value="1"/>
</dbReference>
<comment type="caution">
    <text evidence="14">The sequence shown here is derived from an EMBL/GenBank/DDBJ whole genome shotgun (WGS) entry which is preliminary data.</text>
</comment>
<evidence type="ECO:0000256" key="9">
    <source>
        <dbReference type="ARBA" id="ARBA00023136"/>
    </source>
</evidence>
<keyword evidence="6 13" id="KW-0812">Transmembrane</keyword>
<evidence type="ECO:0000256" key="13">
    <source>
        <dbReference type="SAM" id="Phobius"/>
    </source>
</evidence>
<proteinExistence type="inferred from homology"/>
<evidence type="ECO:0000313" key="14">
    <source>
        <dbReference type="EMBL" id="OCS90616.1"/>
    </source>
</evidence>
<dbReference type="PANTHER" id="PTHR30472:SF21">
    <property type="entry name" value="HEME-IRON TRANSPORT SYSTEM PERMEASE PROTEIN ISDF-RELATED"/>
    <property type="match status" value="1"/>
</dbReference>